<accession>A0ABP8MAY5</accession>
<evidence type="ECO:0000313" key="1">
    <source>
        <dbReference type="EMBL" id="GAA4447596.1"/>
    </source>
</evidence>
<comment type="caution">
    <text evidence="1">The sequence shown here is derived from an EMBL/GenBank/DDBJ whole genome shotgun (WGS) entry which is preliminary data.</text>
</comment>
<dbReference type="Proteomes" id="UP001501175">
    <property type="component" value="Unassembled WGS sequence"/>
</dbReference>
<reference evidence="2" key="1">
    <citation type="journal article" date="2019" name="Int. J. Syst. Evol. Microbiol.">
        <title>The Global Catalogue of Microorganisms (GCM) 10K type strain sequencing project: providing services to taxonomists for standard genome sequencing and annotation.</title>
        <authorList>
            <consortium name="The Broad Institute Genomics Platform"/>
            <consortium name="The Broad Institute Genome Sequencing Center for Infectious Disease"/>
            <person name="Wu L."/>
            <person name="Ma J."/>
        </authorList>
    </citation>
    <scope>NUCLEOTIDE SEQUENCE [LARGE SCALE GENOMIC DNA]</scope>
    <source>
        <strain evidence="2">JCM 17927</strain>
    </source>
</reference>
<keyword evidence="2" id="KW-1185">Reference proteome</keyword>
<sequence>MDLVNMPIPQRNTYQYICFYGYVIQFGRLPGRHSGHSIDKLLIQDLFRFRAQGYIIQRAKPR</sequence>
<proteinExistence type="predicted"/>
<organism evidence="1 2">
    <name type="scientific">Nibrella saemangeumensis</name>
    <dbReference type="NCBI Taxonomy" id="1084526"/>
    <lineage>
        <taxon>Bacteria</taxon>
        <taxon>Pseudomonadati</taxon>
        <taxon>Bacteroidota</taxon>
        <taxon>Cytophagia</taxon>
        <taxon>Cytophagales</taxon>
        <taxon>Spirosomataceae</taxon>
        <taxon>Nibrella</taxon>
    </lineage>
</organism>
<dbReference type="EMBL" id="BAABHD010000005">
    <property type="protein sequence ID" value="GAA4447596.1"/>
    <property type="molecule type" value="Genomic_DNA"/>
</dbReference>
<name>A0ABP8MAY5_9BACT</name>
<gene>
    <name evidence="1" type="ORF">GCM10023189_04130</name>
</gene>
<evidence type="ECO:0008006" key="3">
    <source>
        <dbReference type="Google" id="ProtNLM"/>
    </source>
</evidence>
<protein>
    <recommendedName>
        <fullName evidence="3">Transposase</fullName>
    </recommendedName>
</protein>
<evidence type="ECO:0000313" key="2">
    <source>
        <dbReference type="Proteomes" id="UP001501175"/>
    </source>
</evidence>